<evidence type="ECO:0000313" key="2">
    <source>
        <dbReference type="Proteomes" id="UP000075880"/>
    </source>
</evidence>
<name>A0AAG5CV99_ANOAO</name>
<dbReference type="Proteomes" id="UP000075880">
    <property type="component" value="Unassembled WGS sequence"/>
</dbReference>
<reference evidence="1" key="1">
    <citation type="submission" date="2024-04" db="UniProtKB">
        <authorList>
            <consortium name="EnsemblMetazoa"/>
        </authorList>
    </citation>
    <scope>IDENTIFICATION</scope>
    <source>
        <strain evidence="1">EBRO</strain>
    </source>
</reference>
<dbReference type="EnsemblMetazoa" id="ENSAATROPT002957">
    <property type="protein sequence ID" value="ENSAATROPP002836"/>
    <property type="gene ID" value="ENSAATROPG002340"/>
</dbReference>
<evidence type="ECO:0000313" key="1">
    <source>
        <dbReference type="EnsemblMetazoa" id="ENSAATROPP002836"/>
    </source>
</evidence>
<accession>A0AAG5CV99</accession>
<dbReference type="AlphaFoldDB" id="A0AAG5CV99"/>
<organism evidence="1 2">
    <name type="scientific">Anopheles atroparvus</name>
    <name type="common">European mosquito</name>
    <dbReference type="NCBI Taxonomy" id="41427"/>
    <lineage>
        <taxon>Eukaryota</taxon>
        <taxon>Metazoa</taxon>
        <taxon>Ecdysozoa</taxon>
        <taxon>Arthropoda</taxon>
        <taxon>Hexapoda</taxon>
        <taxon>Insecta</taxon>
        <taxon>Pterygota</taxon>
        <taxon>Neoptera</taxon>
        <taxon>Endopterygota</taxon>
        <taxon>Diptera</taxon>
        <taxon>Nematocera</taxon>
        <taxon>Culicoidea</taxon>
        <taxon>Culicidae</taxon>
        <taxon>Anophelinae</taxon>
        <taxon>Anopheles</taxon>
    </lineage>
</organism>
<keyword evidence="2" id="KW-1185">Reference proteome</keyword>
<sequence>MQRNEINDNGSEHLTIWIWCYTLHSLLLTFQNATIGLFKLDVELPLTLEFDDKKGTWCCLGSSEMIISGEYLFPCDEYDVYAHVNNLLISPYLLSI</sequence>
<proteinExistence type="predicted"/>
<protein>
    <submittedName>
        <fullName evidence="1">Uncharacterized protein</fullName>
    </submittedName>
</protein>